<organism evidence="11 12">
    <name type="scientific">Bosea eneae</name>
    <dbReference type="NCBI Taxonomy" id="151454"/>
    <lineage>
        <taxon>Bacteria</taxon>
        <taxon>Pseudomonadati</taxon>
        <taxon>Pseudomonadota</taxon>
        <taxon>Alphaproteobacteria</taxon>
        <taxon>Hyphomicrobiales</taxon>
        <taxon>Boseaceae</taxon>
        <taxon>Bosea</taxon>
    </lineage>
</organism>
<protein>
    <submittedName>
        <fullName evidence="11">Cation-translocating P-type ATPase</fullName>
    </submittedName>
</protein>
<gene>
    <name evidence="11" type="ORF">ACFPOB_00055</name>
</gene>
<dbReference type="Gene3D" id="3.40.1110.10">
    <property type="entry name" value="Calcium-transporting ATPase, cytoplasmic domain N"/>
    <property type="match status" value="2"/>
</dbReference>
<dbReference type="PRINTS" id="PR00120">
    <property type="entry name" value="HATPASE"/>
</dbReference>
<dbReference type="Pfam" id="PF00702">
    <property type="entry name" value="Hydrolase"/>
    <property type="match status" value="1"/>
</dbReference>
<comment type="caution">
    <text evidence="11">The sequence shown here is derived from an EMBL/GenBank/DDBJ whole genome shotgun (WGS) entry which is preliminary data.</text>
</comment>
<dbReference type="InterPro" id="IPR008250">
    <property type="entry name" value="ATPase_P-typ_transduc_dom_A_sf"/>
</dbReference>
<evidence type="ECO:0000256" key="8">
    <source>
        <dbReference type="ARBA" id="ARBA00023136"/>
    </source>
</evidence>
<dbReference type="Gene3D" id="2.70.150.10">
    <property type="entry name" value="Calcium-transporting ATPase, cytoplasmic transduction domain A"/>
    <property type="match status" value="1"/>
</dbReference>
<dbReference type="SFLD" id="SFLDG00002">
    <property type="entry name" value="C1.7:_P-type_atpase_like"/>
    <property type="match status" value="1"/>
</dbReference>
<evidence type="ECO:0000256" key="9">
    <source>
        <dbReference type="SAM" id="Phobius"/>
    </source>
</evidence>
<keyword evidence="5" id="KW-0067">ATP-binding</keyword>
<keyword evidence="4" id="KW-0547">Nucleotide-binding</keyword>
<dbReference type="NCBIfam" id="TIGR01494">
    <property type="entry name" value="ATPase_P-type"/>
    <property type="match status" value="2"/>
</dbReference>
<feature type="transmembrane region" description="Helical" evidence="9">
    <location>
        <begin position="273"/>
        <end position="297"/>
    </location>
</feature>
<evidence type="ECO:0000256" key="1">
    <source>
        <dbReference type="ARBA" id="ARBA00004141"/>
    </source>
</evidence>
<dbReference type="Pfam" id="PF00690">
    <property type="entry name" value="Cation_ATPase_N"/>
    <property type="match status" value="1"/>
</dbReference>
<evidence type="ECO:0000313" key="11">
    <source>
        <dbReference type="EMBL" id="MFC5417953.1"/>
    </source>
</evidence>
<feature type="transmembrane region" description="Helical" evidence="9">
    <location>
        <begin position="84"/>
        <end position="103"/>
    </location>
</feature>
<dbReference type="InterPro" id="IPR023298">
    <property type="entry name" value="ATPase_P-typ_TM_dom_sf"/>
</dbReference>
<dbReference type="InterPro" id="IPR036412">
    <property type="entry name" value="HAD-like_sf"/>
</dbReference>
<dbReference type="Proteomes" id="UP001596053">
    <property type="component" value="Unassembled WGS sequence"/>
</dbReference>
<dbReference type="Gene3D" id="3.40.50.1000">
    <property type="entry name" value="HAD superfamily/HAD-like"/>
    <property type="match status" value="2"/>
</dbReference>
<dbReference type="PANTHER" id="PTHR43294">
    <property type="entry name" value="SODIUM/POTASSIUM-TRANSPORTING ATPASE SUBUNIT ALPHA"/>
    <property type="match status" value="1"/>
</dbReference>
<evidence type="ECO:0000256" key="6">
    <source>
        <dbReference type="ARBA" id="ARBA00022967"/>
    </source>
</evidence>
<dbReference type="PANTHER" id="PTHR43294:SF20">
    <property type="entry name" value="P-TYPE ATPASE"/>
    <property type="match status" value="1"/>
</dbReference>
<feature type="transmembrane region" description="Helical" evidence="9">
    <location>
        <begin position="722"/>
        <end position="743"/>
    </location>
</feature>
<dbReference type="InterPro" id="IPR001757">
    <property type="entry name" value="P_typ_ATPase"/>
</dbReference>
<feature type="transmembrane region" description="Helical" evidence="9">
    <location>
        <begin position="649"/>
        <end position="670"/>
    </location>
</feature>
<comment type="similarity">
    <text evidence="2">Belongs to the cation transport ATPase (P-type) (TC 3.A.3) family. Type IIA subfamily.</text>
</comment>
<dbReference type="SFLD" id="SFLDS00003">
    <property type="entry name" value="Haloacid_Dehalogenase"/>
    <property type="match status" value="1"/>
</dbReference>
<dbReference type="InterPro" id="IPR023299">
    <property type="entry name" value="ATPase_P-typ_cyto_dom_N"/>
</dbReference>
<evidence type="ECO:0000313" key="12">
    <source>
        <dbReference type="Proteomes" id="UP001596053"/>
    </source>
</evidence>
<dbReference type="RefSeq" id="WP_377794895.1">
    <property type="nucleotide sequence ID" value="NZ_JBHSLW010000001.1"/>
</dbReference>
<evidence type="ECO:0000259" key="10">
    <source>
        <dbReference type="SMART" id="SM00831"/>
    </source>
</evidence>
<dbReference type="SUPFAM" id="SSF81653">
    <property type="entry name" value="Calcium ATPase, transduction domain A"/>
    <property type="match status" value="1"/>
</dbReference>
<comment type="subcellular location">
    <subcellularLocation>
        <location evidence="1">Membrane</location>
        <topology evidence="1">Multi-pass membrane protein</topology>
    </subcellularLocation>
</comment>
<feature type="domain" description="Cation-transporting P-type ATPase N-terminal" evidence="10">
    <location>
        <begin position="7"/>
        <end position="80"/>
    </location>
</feature>
<dbReference type="PRINTS" id="PR00119">
    <property type="entry name" value="CATATPASE"/>
</dbReference>
<name>A0ABW0ILG2_9HYPH</name>
<evidence type="ECO:0000256" key="2">
    <source>
        <dbReference type="ARBA" id="ARBA00005675"/>
    </source>
</evidence>
<dbReference type="Pfam" id="PF00122">
    <property type="entry name" value="E1-E2_ATPase"/>
    <property type="match status" value="1"/>
</dbReference>
<keyword evidence="3 9" id="KW-0812">Transmembrane</keyword>
<proteinExistence type="inferred from homology"/>
<dbReference type="InterPro" id="IPR059000">
    <property type="entry name" value="ATPase_P-type_domA"/>
</dbReference>
<dbReference type="InterPro" id="IPR050510">
    <property type="entry name" value="Cation_transp_ATPase_P-type"/>
</dbReference>
<sequence length="859" mass="89312">MAPRMDPWHCLPIAAVLDATGSSSAGLSRAEAASRLARFGPNRLPEARGKTIAGVFLAQFRSPFIYLLLAAAGVSLGLGHFSDAGFILVVLALNAAIGAFQEWRAETRARALKSLITGTVAVRRDGSLVRLPIEELVIGDVVQMTSGERVAADLRLIEAQGLAADESLLTGESQPVDKIASAIVAAEAPLGDRLTMLHAGTTVAKGRSLALVVATGRDTEVGRLAMALERPEPPPPLVRRMARFTNHVALAMLGTVAVVGALEALRGAAAADILLLAIALAVAAIPEGLPIAMTVTLSIAAERMGLRHVVVRRLAAVEGLGACTLVATDKTGTLTLNQLTVARLWVPSHGDVGPESPAGRELLASAACTSETVSDSADGLQGDSVDLAFIRAAAAQGVGADGGAPTHRHLYEPERRYAASLYHDGESLIVHAKGAPETVAGFCTDAGDEAIAAARRLSAAGYRVIAVAAGRTTFSAVGKLEGLRLLGLAALADPLRPEAKGAVSRAQQAGLQIVLITGDHPLTALAIARELGLAQHQDEVVTGPMLAASEGAAFDRLVAGARVFARTEPMQKLAIVESLRRQGHVVAVTGDGINDAAALQAADIGVAMGKGGTDVARDAADLILADDNFASIVAGIEAGRVAYDNLRKVILLTLSTGAAEILLMLLATLFQLPPPLTAVQLLWLNLITNGIQDVALAFEGGDPDVLQRPVRPATEPIFDRRMIEQVLLGGTVIGLTAFGYYYYALAGIGMQHVAAQGAVLWLLVWCENAHCFNCRSEERSAFSIPLASNPLLIAAVLGTQALQSAVLWLPPLRDLLSLDALSLADGMALASAGLIVLAIMELYKRALIICGCGPVLPKA</sequence>
<dbReference type="InterPro" id="IPR018303">
    <property type="entry name" value="ATPase_P-typ_P_site"/>
</dbReference>
<dbReference type="SFLD" id="SFLDF00027">
    <property type="entry name" value="p-type_atpase"/>
    <property type="match status" value="1"/>
</dbReference>
<keyword evidence="6" id="KW-1278">Translocase</keyword>
<evidence type="ECO:0000256" key="5">
    <source>
        <dbReference type="ARBA" id="ARBA00022840"/>
    </source>
</evidence>
<feature type="transmembrane region" description="Helical" evidence="9">
    <location>
        <begin position="248"/>
        <end position="267"/>
    </location>
</feature>
<dbReference type="InterPro" id="IPR004014">
    <property type="entry name" value="ATPase_P-typ_cation-transptr_N"/>
</dbReference>
<dbReference type="InterPro" id="IPR006068">
    <property type="entry name" value="ATPase_P-typ_cation-transptr_C"/>
</dbReference>
<evidence type="ECO:0000256" key="7">
    <source>
        <dbReference type="ARBA" id="ARBA00022989"/>
    </source>
</evidence>
<dbReference type="SUPFAM" id="SSF56784">
    <property type="entry name" value="HAD-like"/>
    <property type="match status" value="1"/>
</dbReference>
<dbReference type="SUPFAM" id="SSF81665">
    <property type="entry name" value="Calcium ATPase, transmembrane domain M"/>
    <property type="match status" value="1"/>
</dbReference>
<evidence type="ECO:0000256" key="3">
    <source>
        <dbReference type="ARBA" id="ARBA00022692"/>
    </source>
</evidence>
<keyword evidence="7 9" id="KW-1133">Transmembrane helix</keyword>
<feature type="transmembrane region" description="Helical" evidence="9">
    <location>
        <begin position="52"/>
        <end position="78"/>
    </location>
</feature>
<keyword evidence="8 9" id="KW-0472">Membrane</keyword>
<dbReference type="EMBL" id="JBHSLW010000001">
    <property type="protein sequence ID" value="MFC5417953.1"/>
    <property type="molecule type" value="Genomic_DNA"/>
</dbReference>
<keyword evidence="12" id="KW-1185">Reference proteome</keyword>
<dbReference type="PROSITE" id="PS00154">
    <property type="entry name" value="ATPASE_E1_E2"/>
    <property type="match status" value="1"/>
</dbReference>
<accession>A0ABW0ILG2</accession>
<evidence type="ECO:0000256" key="4">
    <source>
        <dbReference type="ARBA" id="ARBA00022741"/>
    </source>
</evidence>
<dbReference type="InterPro" id="IPR044492">
    <property type="entry name" value="P_typ_ATPase_HD_dom"/>
</dbReference>
<reference evidence="12" key="1">
    <citation type="journal article" date="2019" name="Int. J. Syst. Evol. Microbiol.">
        <title>The Global Catalogue of Microorganisms (GCM) 10K type strain sequencing project: providing services to taxonomists for standard genome sequencing and annotation.</title>
        <authorList>
            <consortium name="The Broad Institute Genomics Platform"/>
            <consortium name="The Broad Institute Genome Sequencing Center for Infectious Disease"/>
            <person name="Wu L."/>
            <person name="Ma J."/>
        </authorList>
    </citation>
    <scope>NUCLEOTIDE SEQUENCE [LARGE SCALE GENOMIC DNA]</scope>
    <source>
        <strain evidence="12">NCAIM B.01391</strain>
    </source>
</reference>
<dbReference type="InterPro" id="IPR023214">
    <property type="entry name" value="HAD_sf"/>
</dbReference>
<dbReference type="Gene3D" id="1.20.1110.10">
    <property type="entry name" value="Calcium-transporting ATPase, transmembrane domain"/>
    <property type="match status" value="2"/>
</dbReference>
<dbReference type="Pfam" id="PF00689">
    <property type="entry name" value="Cation_ATPase_C"/>
    <property type="match status" value="1"/>
</dbReference>
<dbReference type="SMART" id="SM00831">
    <property type="entry name" value="Cation_ATPase_N"/>
    <property type="match status" value="1"/>
</dbReference>
<feature type="transmembrane region" description="Helical" evidence="9">
    <location>
        <begin position="820"/>
        <end position="839"/>
    </location>
</feature>
<feature type="transmembrane region" description="Helical" evidence="9">
    <location>
        <begin position="786"/>
        <end position="808"/>
    </location>
</feature>